<evidence type="ECO:0000256" key="1">
    <source>
        <dbReference type="SAM" id="Phobius"/>
    </source>
</evidence>
<feature type="transmembrane region" description="Helical" evidence="1">
    <location>
        <begin position="20"/>
        <end position="38"/>
    </location>
</feature>
<dbReference type="EMBL" id="LT554351">
    <property type="protein sequence ID" value="SAM04202.1"/>
    <property type="molecule type" value="Genomic_DNA"/>
</dbReference>
<keyword evidence="1" id="KW-0812">Transmembrane</keyword>
<sequence length="122" mass="14178">MYGRWRSYKESLDGVINQSFVIGLLGGTMLMATGNLACRYQLDMNTTSLTATLEQMKMKYEVAGGVPYLLRDDMFLERLGVNSKHQGQQIHWIRLMVQQEWNGIVYRLASYLNRHCAKDYFE</sequence>
<dbReference type="OrthoDB" id="2263248at2759"/>
<protein>
    <submittedName>
        <fullName evidence="2">Uncharacterized protein</fullName>
    </submittedName>
</protein>
<gene>
    <name evidence="2" type="primary">ABSGL_10062.1 scaffold 11786</name>
</gene>
<evidence type="ECO:0000313" key="2">
    <source>
        <dbReference type="EMBL" id="SAM04202.1"/>
    </source>
</evidence>
<accession>A0A163TF00</accession>
<keyword evidence="1" id="KW-0472">Membrane</keyword>
<organism evidence="2">
    <name type="scientific">Absidia glauca</name>
    <name type="common">Pin mould</name>
    <dbReference type="NCBI Taxonomy" id="4829"/>
    <lineage>
        <taxon>Eukaryota</taxon>
        <taxon>Fungi</taxon>
        <taxon>Fungi incertae sedis</taxon>
        <taxon>Mucoromycota</taxon>
        <taxon>Mucoromycotina</taxon>
        <taxon>Mucoromycetes</taxon>
        <taxon>Mucorales</taxon>
        <taxon>Cunninghamellaceae</taxon>
        <taxon>Absidia</taxon>
    </lineage>
</organism>
<keyword evidence="3" id="KW-1185">Reference proteome</keyword>
<reference evidence="2" key="1">
    <citation type="submission" date="2016-04" db="EMBL/GenBank/DDBJ databases">
        <authorList>
            <person name="Evans L.H."/>
            <person name="Alamgir A."/>
            <person name="Owens N."/>
            <person name="Weber N.D."/>
            <person name="Virtaneva K."/>
            <person name="Barbian K."/>
            <person name="Babar A."/>
            <person name="Rosenke K."/>
        </authorList>
    </citation>
    <scope>NUCLEOTIDE SEQUENCE [LARGE SCALE GENOMIC DNA]</scope>
    <source>
        <strain evidence="2">CBS 101.48</strain>
    </source>
</reference>
<dbReference type="Proteomes" id="UP000078561">
    <property type="component" value="Unassembled WGS sequence"/>
</dbReference>
<name>A0A163TF00_ABSGL</name>
<dbReference type="InParanoid" id="A0A163TF00"/>
<proteinExistence type="predicted"/>
<dbReference type="AlphaFoldDB" id="A0A163TF00"/>
<evidence type="ECO:0000313" key="3">
    <source>
        <dbReference type="Proteomes" id="UP000078561"/>
    </source>
</evidence>
<keyword evidence="1" id="KW-1133">Transmembrane helix</keyword>